<organism evidence="3">
    <name type="scientific">Populus alba</name>
    <name type="common">White poplar</name>
    <dbReference type="NCBI Taxonomy" id="43335"/>
    <lineage>
        <taxon>Eukaryota</taxon>
        <taxon>Viridiplantae</taxon>
        <taxon>Streptophyta</taxon>
        <taxon>Embryophyta</taxon>
        <taxon>Tracheophyta</taxon>
        <taxon>Spermatophyta</taxon>
        <taxon>Magnoliopsida</taxon>
        <taxon>eudicotyledons</taxon>
        <taxon>Gunneridae</taxon>
        <taxon>Pentapetalae</taxon>
        <taxon>rosids</taxon>
        <taxon>fabids</taxon>
        <taxon>Malpighiales</taxon>
        <taxon>Salicaceae</taxon>
        <taxon>Saliceae</taxon>
        <taxon>Populus</taxon>
    </lineage>
</organism>
<protein>
    <submittedName>
        <fullName evidence="3">Uncharacterized protein</fullName>
    </submittedName>
</protein>
<feature type="transmembrane region" description="Helical" evidence="2">
    <location>
        <begin position="18"/>
        <end position="40"/>
    </location>
</feature>
<accession>A0A4U5P447</accession>
<dbReference type="EMBL" id="RCHU01000815">
    <property type="protein sequence ID" value="TKR90958.1"/>
    <property type="molecule type" value="Genomic_DNA"/>
</dbReference>
<name>A0A4U5P447_POPAL</name>
<comment type="caution">
    <text evidence="3">The sequence shown here is derived from an EMBL/GenBank/DDBJ whole genome shotgun (WGS) entry which is preliminary data.</text>
</comment>
<evidence type="ECO:0000313" key="3">
    <source>
        <dbReference type="EMBL" id="TKR90958.1"/>
    </source>
</evidence>
<keyword evidence="2" id="KW-1133">Transmembrane helix</keyword>
<feature type="compositionally biased region" description="Basic residues" evidence="1">
    <location>
        <begin position="177"/>
        <end position="186"/>
    </location>
</feature>
<dbReference type="AlphaFoldDB" id="A0A4U5P447"/>
<proteinExistence type="predicted"/>
<reference evidence="3" key="1">
    <citation type="submission" date="2018-10" db="EMBL/GenBank/DDBJ databases">
        <title>Population genomic analysis revealed the cold adaptation of white poplar.</title>
        <authorList>
            <person name="Liu Y.-J."/>
        </authorList>
    </citation>
    <scope>NUCLEOTIDE SEQUENCE [LARGE SCALE GENOMIC DNA]</scope>
    <source>
        <strain evidence="3">PAL-ZL1</strain>
    </source>
</reference>
<keyword evidence="2" id="KW-0812">Transmembrane</keyword>
<evidence type="ECO:0000256" key="2">
    <source>
        <dbReference type="SAM" id="Phobius"/>
    </source>
</evidence>
<keyword evidence="2" id="KW-0472">Membrane</keyword>
<feature type="transmembrane region" description="Helical" evidence="2">
    <location>
        <begin position="47"/>
        <end position="71"/>
    </location>
</feature>
<sequence>MAATGFSHVEHNLPSDGVFSASATTISAIVAIPSSGVAFVGDERLIIMAISIMVLTGITLVRILIVMVLALDSLLDIILGNKAIVLGPPCLGTGVAPTSHPPSPKLVALQQLPPVMASPWLNTSSRPGSNLANSPTCLPIVSPPALNLVINLSYFDLQQVSGSGVSESPSLAPRQHTMVHRPRKAKTTNISVSTALESSSSPTHESSIF</sequence>
<gene>
    <name evidence="3" type="ORF">D5086_0000228120</name>
</gene>
<evidence type="ECO:0000256" key="1">
    <source>
        <dbReference type="SAM" id="MobiDB-lite"/>
    </source>
</evidence>
<feature type="region of interest" description="Disordered" evidence="1">
    <location>
        <begin position="165"/>
        <end position="187"/>
    </location>
</feature>